<dbReference type="GO" id="GO:0005886">
    <property type="term" value="C:plasma membrane"/>
    <property type="evidence" value="ECO:0007669"/>
    <property type="project" value="UniProtKB-SubCell"/>
</dbReference>
<dbReference type="KEGG" id="ahe:Arch_0532"/>
<evidence type="ECO:0000256" key="4">
    <source>
        <dbReference type="ARBA" id="ARBA00022989"/>
    </source>
</evidence>
<evidence type="ECO:0000259" key="7">
    <source>
        <dbReference type="Pfam" id="PF02687"/>
    </source>
</evidence>
<organism evidence="8 9">
    <name type="scientific">Arcanobacterium haemolyticum (strain ATCC 9345 / DSM 20595 / CCM 5947 / CCUG 17215 / LMG 16163 / NBRC 15585 / NCTC 8452 / 11018)</name>
    <dbReference type="NCBI Taxonomy" id="644284"/>
    <lineage>
        <taxon>Bacteria</taxon>
        <taxon>Bacillati</taxon>
        <taxon>Actinomycetota</taxon>
        <taxon>Actinomycetes</taxon>
        <taxon>Actinomycetales</taxon>
        <taxon>Actinomycetaceae</taxon>
        <taxon>Arcanobacterium</taxon>
    </lineage>
</organism>
<evidence type="ECO:0000313" key="9">
    <source>
        <dbReference type="Proteomes" id="UP000000376"/>
    </source>
</evidence>
<dbReference type="Pfam" id="PF02687">
    <property type="entry name" value="FtsX"/>
    <property type="match status" value="1"/>
</dbReference>
<feature type="transmembrane region" description="Helical" evidence="6">
    <location>
        <begin position="124"/>
        <end position="150"/>
    </location>
</feature>
<evidence type="ECO:0000313" key="8">
    <source>
        <dbReference type="EMBL" id="ADH92275.1"/>
    </source>
</evidence>
<gene>
    <name evidence="8" type="ordered locus">Arch_0532</name>
</gene>
<comment type="subcellular location">
    <subcellularLocation>
        <location evidence="1">Cell membrane</location>
        <topology evidence="1">Multi-pass membrane protein</topology>
    </subcellularLocation>
</comment>
<feature type="transmembrane region" description="Helical" evidence="6">
    <location>
        <begin position="396"/>
        <end position="417"/>
    </location>
</feature>
<dbReference type="Proteomes" id="UP000000376">
    <property type="component" value="Chromosome"/>
</dbReference>
<dbReference type="eggNOG" id="COG0577">
    <property type="taxonomic scope" value="Bacteria"/>
</dbReference>
<dbReference type="STRING" id="644284.Arch_0532"/>
<dbReference type="AlphaFoldDB" id="D7BMX6"/>
<feature type="transmembrane region" description="Helical" evidence="6">
    <location>
        <begin position="216"/>
        <end position="236"/>
    </location>
</feature>
<keyword evidence="3 6" id="KW-0812">Transmembrane</keyword>
<dbReference type="OrthoDB" id="5118998at2"/>
<feature type="transmembrane region" description="Helical" evidence="6">
    <location>
        <begin position="21"/>
        <end position="50"/>
    </location>
</feature>
<evidence type="ECO:0000256" key="6">
    <source>
        <dbReference type="SAM" id="Phobius"/>
    </source>
</evidence>
<feature type="transmembrane region" description="Helical" evidence="6">
    <location>
        <begin position="341"/>
        <end position="362"/>
    </location>
</feature>
<feature type="domain" description="ABC3 transporter permease C-terminal" evidence="7">
    <location>
        <begin position="104"/>
        <end position="199"/>
    </location>
</feature>
<evidence type="ECO:0000256" key="2">
    <source>
        <dbReference type="ARBA" id="ARBA00022475"/>
    </source>
</evidence>
<feature type="transmembrane region" description="Helical" evidence="6">
    <location>
        <begin position="242"/>
        <end position="268"/>
    </location>
</feature>
<dbReference type="EMBL" id="CP002045">
    <property type="protein sequence ID" value="ADH92275.1"/>
    <property type="molecule type" value="Genomic_DNA"/>
</dbReference>
<dbReference type="InterPro" id="IPR003838">
    <property type="entry name" value="ABC3_permease_C"/>
</dbReference>
<sequence length="464" mass="49138">MNTFGLAGMLTRARLRARSGTGVLDVLAVVAFSFSSWLTLTTLGGVYMFWHNTDAVNAAVASRFGEGILNDGLGQSYFALAVVALALLTVPLLSLGGAAARLGAGGRERRLASLRLIGMSSRQVLGMSVLESVLQASLGFVIGLVAYFGSLPAWKMLTFGTLPINPSQMLLPWWALCATFFLMAVIAALSTVIGLQRVSISPLGVAHRIIPPSVKMWRMAVLAATLVGVLYMTSLFSPSQVAVGQIISIGVTFLLFIGGISFAGPLLIQLTMRPLVLTSSPALLVGIRRVVSDSRGAWRNISAIALMGVVATLASTLSFVTLSQDVDSTGASIQEMIAHDIRQGVMIAFAFALIIGAVSTLIHQSSDVFDRAGEARTLVHVGTPVTTLIRARFIQVLLPLVAVSAILVALSLLPALANPVLNNWSNLNVMGVMILSGLVLTALSVAVTIPIQYQVVYERVRRND</sequence>
<dbReference type="HOGENOM" id="CLU_019122_1_0_11"/>
<keyword evidence="2" id="KW-1003">Cell membrane</keyword>
<evidence type="ECO:0000256" key="1">
    <source>
        <dbReference type="ARBA" id="ARBA00004651"/>
    </source>
</evidence>
<reference evidence="8 9" key="1">
    <citation type="journal article" date="2010" name="Stand. Genomic Sci.">
        <title>Complete genome sequence of Arcanobacterium haemolyticum type strain (11018).</title>
        <authorList>
            <person name="Yasawong M."/>
            <person name="Teshima H."/>
            <person name="Lapidus A."/>
            <person name="Nolan M."/>
            <person name="Lucas S."/>
            <person name="Glavina Del Rio T."/>
            <person name="Tice H."/>
            <person name="Cheng J."/>
            <person name="Bruce D."/>
            <person name="Detter C."/>
            <person name="Tapia R."/>
            <person name="Han C."/>
            <person name="Goodwin L."/>
            <person name="Pitluck S."/>
            <person name="Liolios K."/>
            <person name="Ivanova N."/>
            <person name="Mavromatis K."/>
            <person name="Mikhailova N."/>
            <person name="Pati A."/>
            <person name="Chen A."/>
            <person name="Palaniappan K."/>
            <person name="Land M."/>
            <person name="Hauser L."/>
            <person name="Chang Y."/>
            <person name="Jeffries C."/>
            <person name="Rohde M."/>
            <person name="Sikorski J."/>
            <person name="Pukall R."/>
            <person name="Goker M."/>
            <person name="Woyke T."/>
            <person name="Bristow J."/>
            <person name="Eisen J."/>
            <person name="Markowitz V."/>
            <person name="Hugenholtz P."/>
            <person name="Kyrpides N."/>
            <person name="Klenk H."/>
        </authorList>
    </citation>
    <scope>NUCLEOTIDE SEQUENCE [LARGE SCALE GENOMIC DNA]</scope>
    <source>
        <strain evidence="9">ATCC 9345 / DSM 20595 / CCUG 17215 / LMG 16163 / NBRC 15585 / NCTC 8452 / 11018</strain>
    </source>
</reference>
<name>D7BMX6_ARCHD</name>
<evidence type="ECO:0000256" key="5">
    <source>
        <dbReference type="ARBA" id="ARBA00023136"/>
    </source>
</evidence>
<feature type="transmembrane region" description="Helical" evidence="6">
    <location>
        <begin position="429"/>
        <end position="453"/>
    </location>
</feature>
<protein>
    <recommendedName>
        <fullName evidence="7">ABC3 transporter permease C-terminal domain-containing protein</fullName>
    </recommendedName>
</protein>
<feature type="transmembrane region" description="Helical" evidence="6">
    <location>
        <begin position="77"/>
        <end position="103"/>
    </location>
</feature>
<evidence type="ECO:0000256" key="3">
    <source>
        <dbReference type="ARBA" id="ARBA00022692"/>
    </source>
</evidence>
<dbReference type="RefSeq" id="WP_013169773.1">
    <property type="nucleotide sequence ID" value="NC_014218.1"/>
</dbReference>
<accession>D7BMX6</accession>
<keyword evidence="9" id="KW-1185">Reference proteome</keyword>
<keyword evidence="4 6" id="KW-1133">Transmembrane helix</keyword>
<keyword evidence="5 6" id="KW-0472">Membrane</keyword>
<feature type="transmembrane region" description="Helical" evidence="6">
    <location>
        <begin position="297"/>
        <end position="321"/>
    </location>
</feature>
<feature type="transmembrane region" description="Helical" evidence="6">
    <location>
        <begin position="170"/>
        <end position="195"/>
    </location>
</feature>
<proteinExistence type="predicted"/>